<sequence>MPPGPVAERTPGFVGLTTSAGHELGIARLPGGSHGLCLDTGTRAWPTAATPSHLVRDPVVGYLLTTHLDRARHDPVRAAALWWAVGALRGRNSAPATMRAYLAELDRTDGARAARVRRTARGWVRDAVRRAAPRGGYRAPRPVLRPAADPARSGAGTLTGLGLRSARGLPVPGVRVTLHLTGGATFADGRSTRTLVTTTSAPAPISWRRGSAAGPVALRVRYTGVPAHHYRLHHGSARAQRVATAAGPRTLTASATAPAPVLRTPTLRTQVNLQRAEPGAQLVDAVTVSGLGGPPLPTPLTGEWQLLGPVAPAPGSAPASPASPTQAPASCRGRDWSRAPVAAGGRFPVPHDGTFSVGATRVSATGCYTYRERLFGSATTLPVPWTSAGLPEETTLVAAAPRLRTLVNHQRATAGVELVDRVVLTGLPTGPAVAAVAPAPGSGNGTGSLTGQWQLLGPVAPDAQGRCTRATWTGAPVLAAGTFAVPLTGEPTATLLVGRTRIARGGCYTYREALAGSAQSAPVPWTAAGIADETSLVGPRPVAVPQHPRVDTGGSRPGSPRPARGTSTVALPRLGLTATLTGVAFRGAVLPAPRGARTAGQWTHGAPLDALVGTTVLTGHVSDDRDRPGAFARLRSARRGDVVRVADGAGGAGTIHRWRVTRTWSVDRHRLPRSVFTQDVARRLVLITCTDRVTTPGGGFHYRRNLIVEAVPW</sequence>
<feature type="region of interest" description="Disordered" evidence="2">
    <location>
        <begin position="538"/>
        <end position="567"/>
    </location>
</feature>
<dbReference type="HOGENOM" id="CLU_387242_0_0_11"/>
<feature type="compositionally biased region" description="Low complexity" evidence="2">
    <location>
        <begin position="309"/>
        <end position="330"/>
    </location>
</feature>
<evidence type="ECO:0000313" key="3">
    <source>
        <dbReference type="EMBL" id="AJR18439.1"/>
    </source>
</evidence>
<keyword evidence="1" id="KW-0378">Hydrolase</keyword>
<reference evidence="3 4" key="1">
    <citation type="journal article" date="2015" name="Genome Announc.">
        <title>Complete Genome Sequence of Steroid-Transforming Nocardioides simplex VKM Ac-2033D.</title>
        <authorList>
            <person name="Shtratnikova V.Y."/>
            <person name="Schelkunov M.I."/>
            <person name="Pekov Y.A."/>
            <person name="Fokina V.V."/>
            <person name="Logacheva M.D."/>
            <person name="Sokolov S.L."/>
            <person name="Bragin E.Y."/>
            <person name="Ashapkin V.V."/>
            <person name="Donova M.V."/>
        </authorList>
    </citation>
    <scope>NUCLEOTIDE SEQUENCE [LARGE SCALE GENOMIC DNA]</scope>
    <source>
        <strain evidence="3 4">VKM Ac-2033D</strain>
    </source>
</reference>
<dbReference type="InterPro" id="IPR023365">
    <property type="entry name" value="Sortase_dom-sf"/>
</dbReference>
<protein>
    <submittedName>
        <fullName evidence="3">Internalin, putative</fullName>
    </submittedName>
</protein>
<organism evidence="3 4">
    <name type="scientific">Nocardioides simplex</name>
    <name type="common">Arthrobacter simplex</name>
    <dbReference type="NCBI Taxonomy" id="2045"/>
    <lineage>
        <taxon>Bacteria</taxon>
        <taxon>Bacillati</taxon>
        <taxon>Actinomycetota</taxon>
        <taxon>Actinomycetes</taxon>
        <taxon>Propionibacteriales</taxon>
        <taxon>Nocardioidaceae</taxon>
        <taxon>Pimelobacter</taxon>
    </lineage>
</organism>
<dbReference type="STRING" id="2045.KR76_14045"/>
<name>A0A0C5XCF8_NOCSI</name>
<dbReference type="CDD" id="cd05829">
    <property type="entry name" value="Sortase_F"/>
    <property type="match status" value="1"/>
</dbReference>
<dbReference type="Gene3D" id="2.40.260.10">
    <property type="entry name" value="Sortase"/>
    <property type="match status" value="1"/>
</dbReference>
<dbReference type="GO" id="GO:0016787">
    <property type="term" value="F:hydrolase activity"/>
    <property type="evidence" value="ECO:0007669"/>
    <property type="project" value="UniProtKB-KW"/>
</dbReference>
<evidence type="ECO:0000256" key="1">
    <source>
        <dbReference type="ARBA" id="ARBA00022801"/>
    </source>
</evidence>
<keyword evidence="4" id="KW-1185">Reference proteome</keyword>
<feature type="region of interest" description="Disordered" evidence="2">
    <location>
        <begin position="297"/>
        <end position="333"/>
    </location>
</feature>
<dbReference type="Proteomes" id="UP000030300">
    <property type="component" value="Chromosome"/>
</dbReference>
<proteinExistence type="predicted"/>
<dbReference type="SUPFAM" id="SSF63817">
    <property type="entry name" value="Sortase"/>
    <property type="match status" value="1"/>
</dbReference>
<accession>A0A0C5XCF8</accession>
<dbReference type="InterPro" id="IPR042001">
    <property type="entry name" value="Sortase_F"/>
</dbReference>
<dbReference type="Pfam" id="PF04203">
    <property type="entry name" value="Sortase"/>
    <property type="match status" value="1"/>
</dbReference>
<dbReference type="AlphaFoldDB" id="A0A0C5XCF8"/>
<dbReference type="InterPro" id="IPR005754">
    <property type="entry name" value="Sortase"/>
</dbReference>
<gene>
    <name evidence="3" type="ORF">KR76_14045</name>
</gene>
<dbReference type="KEGG" id="psim:KR76_14045"/>
<evidence type="ECO:0000313" key="4">
    <source>
        <dbReference type="Proteomes" id="UP000030300"/>
    </source>
</evidence>
<dbReference type="EMBL" id="CP009896">
    <property type="protein sequence ID" value="AJR18439.1"/>
    <property type="molecule type" value="Genomic_DNA"/>
</dbReference>
<evidence type="ECO:0000256" key="2">
    <source>
        <dbReference type="SAM" id="MobiDB-lite"/>
    </source>
</evidence>